<reference evidence="2" key="1">
    <citation type="submission" date="2022-11" db="UniProtKB">
        <authorList>
            <consortium name="WormBaseParasite"/>
        </authorList>
    </citation>
    <scope>IDENTIFICATION</scope>
</reference>
<evidence type="ECO:0000313" key="1">
    <source>
        <dbReference type="Proteomes" id="UP000887577"/>
    </source>
</evidence>
<keyword evidence="1" id="KW-1185">Reference proteome</keyword>
<dbReference type="SUPFAM" id="SSF49854">
    <property type="entry name" value="Spermadhesin, CUB domain"/>
    <property type="match status" value="1"/>
</dbReference>
<proteinExistence type="predicted"/>
<organism evidence="1 2">
    <name type="scientific">Panagrolaimus superbus</name>
    <dbReference type="NCBI Taxonomy" id="310955"/>
    <lineage>
        <taxon>Eukaryota</taxon>
        <taxon>Metazoa</taxon>
        <taxon>Ecdysozoa</taxon>
        <taxon>Nematoda</taxon>
        <taxon>Chromadorea</taxon>
        <taxon>Rhabditida</taxon>
        <taxon>Tylenchina</taxon>
        <taxon>Panagrolaimomorpha</taxon>
        <taxon>Panagrolaimoidea</taxon>
        <taxon>Panagrolaimidae</taxon>
        <taxon>Panagrolaimus</taxon>
    </lineage>
</organism>
<sequence>MSGSSHFQIYNSTELLVNERSVKINHGYYNADNFIQINLMKDNVTTTQFNAYISVVKQNFAKLDGSCIVTNQINGSFTWASNGNLSNGYDNNIVCNFAVIVPHGTSYLATVDQYSVETGVDHLNYDDGEYDFELNYHYQFVLESYSDGTNRTYFFEFITDGSYTASGFVISFVENVCECADSIISCNDIVHTVMKSSASICPNLICSFTIQPCETPFIHLSIGAKDITEFDFIKVYSNETLIFNTQLIK</sequence>
<dbReference type="Proteomes" id="UP000887577">
    <property type="component" value="Unplaced"/>
</dbReference>
<evidence type="ECO:0000313" key="2">
    <source>
        <dbReference type="WBParaSite" id="PSU_v2.g19356.t1"/>
    </source>
</evidence>
<dbReference type="WBParaSite" id="PSU_v2.g19356.t1">
    <property type="protein sequence ID" value="PSU_v2.g19356.t1"/>
    <property type="gene ID" value="PSU_v2.g19356"/>
</dbReference>
<dbReference type="AlphaFoldDB" id="A0A914YPS0"/>
<protein>
    <submittedName>
        <fullName evidence="2">CUB domain-containing protein</fullName>
    </submittedName>
</protein>
<dbReference type="InterPro" id="IPR035914">
    <property type="entry name" value="Sperma_CUB_dom_sf"/>
</dbReference>
<name>A0A914YPS0_9BILA</name>
<accession>A0A914YPS0</accession>